<dbReference type="GO" id="GO:0005576">
    <property type="term" value="C:extracellular region"/>
    <property type="evidence" value="ECO:0007669"/>
    <property type="project" value="UniProtKB-UniRule"/>
</dbReference>
<evidence type="ECO:0000256" key="6">
    <source>
        <dbReference type="PROSITE-ProRule" id="PRU01398"/>
    </source>
</evidence>
<dbReference type="Pfam" id="PF14496">
    <property type="entry name" value="NEL"/>
    <property type="match status" value="1"/>
</dbReference>
<feature type="domain" description="NEL" evidence="7">
    <location>
        <begin position="1401"/>
        <end position="1722"/>
    </location>
</feature>
<gene>
    <name evidence="8" type="ORF">HK44_017860</name>
</gene>
<dbReference type="InterPro" id="IPR032675">
    <property type="entry name" value="LRR_dom_sf"/>
</dbReference>
<dbReference type="PANTHER" id="PTHR48051">
    <property type="match status" value="1"/>
</dbReference>
<evidence type="ECO:0000313" key="8">
    <source>
        <dbReference type="EMBL" id="EXF91498.1"/>
    </source>
</evidence>
<keyword evidence="5" id="KW-0843">Virulence</keyword>
<protein>
    <recommendedName>
        <fullName evidence="2">RING-type E3 ubiquitin transferase</fullName>
        <ecNumber evidence="2">2.3.2.27</ecNumber>
    </recommendedName>
</protein>
<evidence type="ECO:0000256" key="1">
    <source>
        <dbReference type="ARBA" id="ARBA00000900"/>
    </source>
</evidence>
<reference evidence="8 9" key="1">
    <citation type="journal article" date="2011" name="J. Bacteriol.">
        <title>Draft genome sequence of the polycyclic aromatic hydrocarbon-degrading, genetically engineered bioluminescent bioreporter Pseudomonas fluorescens HK44.</title>
        <authorList>
            <person name="Chauhan A."/>
            <person name="Layton A.C."/>
            <person name="Williams D.E."/>
            <person name="Smartt A.E."/>
            <person name="Ripp S."/>
            <person name="Karpinets T.V."/>
            <person name="Brown S.D."/>
            <person name="Sayler G.S."/>
        </authorList>
    </citation>
    <scope>NUCLEOTIDE SEQUENCE [LARGE SCALE GENOMIC DNA]</scope>
    <source>
        <strain evidence="8 9">HK44</strain>
    </source>
</reference>
<dbReference type="InterPro" id="IPR050216">
    <property type="entry name" value="LRR_domain-containing"/>
</dbReference>
<keyword evidence="4" id="KW-0677">Repeat</keyword>
<name>A0A010SJV1_PSEFL</name>
<dbReference type="SUPFAM" id="SSF52058">
    <property type="entry name" value="L domain-like"/>
    <property type="match status" value="1"/>
</dbReference>
<comment type="caution">
    <text evidence="8">The sequence shown here is derived from an EMBL/GenBank/DDBJ whole genome shotgun (WGS) entry which is preliminary data.</text>
</comment>
<keyword evidence="6" id="KW-0833">Ubl conjugation pathway</keyword>
<dbReference type="Gene3D" id="3.80.10.10">
    <property type="entry name" value="Ribonuclease Inhibitor"/>
    <property type="match status" value="1"/>
</dbReference>
<dbReference type="Proteomes" id="UP000022611">
    <property type="component" value="Unassembled WGS sequence"/>
</dbReference>
<comment type="PTM">
    <text evidence="6">Ubiquitinated in the presence of host E1 ubiquitin-activating enzyme, E2 ubiquitin-conjugating enzyme and ubiquitin.</text>
</comment>
<keyword evidence="6" id="KW-0808">Transferase</keyword>
<evidence type="ECO:0000313" key="9">
    <source>
        <dbReference type="Proteomes" id="UP000022611"/>
    </source>
</evidence>
<dbReference type="InterPro" id="IPR003591">
    <property type="entry name" value="Leu-rich_rpt_typical-subtyp"/>
</dbReference>
<dbReference type="SMART" id="SM00369">
    <property type="entry name" value="LRR_TYP"/>
    <property type="match status" value="3"/>
</dbReference>
<dbReference type="eggNOG" id="COG4886">
    <property type="taxonomic scope" value="Bacteria"/>
</dbReference>
<dbReference type="InterPro" id="IPR029487">
    <property type="entry name" value="NEL_dom"/>
</dbReference>
<dbReference type="Pfam" id="PF13855">
    <property type="entry name" value="LRR_8"/>
    <property type="match status" value="1"/>
</dbReference>
<dbReference type="InterPro" id="IPR046673">
    <property type="entry name" value="ToxA_N"/>
</dbReference>
<dbReference type="PATRIC" id="fig|1042209.11.peg.5737"/>
<sequence length="1750" mass="197479">MSPTAAGNNAAIHRDYLAGSLATLLKDASISTLASITDLKPVLPEWYINARRIDRQYLKELINERWRLQDTLDKTLGELQKDINEFAEPLLVAALKQQLNLELDVKATSLRLYVPAKLGFGTIDTNASRLRHSTLLEAALHNFEEPETLAGAFRDGSGVFTTDAEGAPRRHELTVEKFAALCRTLDIGAQYQQHITALLRPVDAKARAILERQSIASERAAFNESALIAYLKKDIAFDVYGKLQQVRDGQQNIQLGNRPLHCHRLSLMGFKLTGIVLFSAVADPSTIKTTFDSLVPEHQRTMMEWSRRLMLLPGQEFEQFTLLKAFFANGPSAMVEEMFRREDIHEQSRLEGTLIAYVPDDPDHPLKEYASFTDFMKALTSQLRTSDYQRFFSRFVAQKDQGKFFSRVRERFTTFTWKQREPLDMGPWWRETAVENPDAEPITNVISGDLWLQLGRWRRDKAIADARQIAVPTDDEDSATRWRRLTSYLDIGWNVFSFGAVLVPGLGEAVLAVMVGQMLFETMEGIEEWSKGDKEEAAAHLTGVMINFAQLAIMAAGHVLPGGAPAPVKPSSFIDQLKQVELPDGKTRLWNADLTPYAHDMILPKEAKPSEQGLYRHSEKDILKHENRYFVVSEDPHTGQPTPAAPESAGGLSAETCAQRCGAWKTELDHPLSGTKPHSCVAWAVGRGFSDATLEQIRIASGVDEDVLRRLHIVSEPPPALMTDAIERFNAWVDVQKLPEQILADEVPHAFVEQVPRLLTELRGWPTQKAIEVFEGPEHRGRSIKYGNIDASPANTLKISHAEIRAGKLPELAVSFADETEIRELLGQRISTDKQIRIEALKSRLAMHADTRRAGLFDTLNLRQQHTSNPQVLVLQDAFSGLPTSVARELLASVDAEGLLKITEPSRIPLQLRERVLVALRELRVARAYEGLFLDSVDNVDTERLALHSLQILPNWSENVRIEIRDASFDGPLRDSVGPADASVRKVLVSEDGQYQARDDEDNHLHGPDNLYASVLHALPDAERNALGYEINQGVQLRQAIQKAPLPRDTLSSLLADNPIRKPAYDPATMKLRGGMQGIIQGVRQLPARLTPQERVRSIRPGWTEAEAQVYLEGGGSDSSVEERASALEAEFNRLNTNFQRWLKSPTEAFGFSAAGIAEWQSRNALYKAIRESWQRIGQRDVDSFGNLHGVVLDLEHVPLGRHLGTMPALEGNFNHVTRLNLNRTELIDAQVSFLDHFPRLRSLNLDNNPLTRLPHVIGHMRGLMELTLRGNRIVLDGQSVADLRNLTRLQTLDLQGNPLGRVPDIGHMRNLHSLYLADTGIRTWPDGLFSQPRFRHFYLDMQRNVITYIPLVAPGSVQAELMARTLLNRERQWLPEFNLQTLRHYIRSVGLDPDRPYPPRGVRDSLDWEEGMTRPEWVARQPTWNAVEDEFGSVPFFNQIRKLTESAHFKNDPAFRVDMTSKLWRMLEAMSKDSELRKNLFVLAKEPTNCVDAGAQLFNAMGVEVLIHEAYGLANPSLIEAELVLLARGKSRLDELSRIAHKNIAERLENNETFRVFDPETGQYTGSIDEVETHLAYMTDLAGRLDLPWQSRDLQFRTHSGVTPQMIESAYRRVLSLEEGDLLCDSIIEQPFWESYVQGSNRSAFKAFRRRIDATTEFYTALERRTTEPTLSLEEKARLKEDIRVLAAELGKQESEFAPGRIMTEEEYAAELSLIDAEMKALLKILTQQAMDRAKLQRVEIPFTVEPPN</sequence>
<comment type="catalytic activity">
    <reaction evidence="1">
        <text>S-ubiquitinyl-[E2 ubiquitin-conjugating enzyme]-L-cysteine + [acceptor protein]-L-lysine = [E2 ubiquitin-conjugating enzyme]-L-cysteine + N(6)-ubiquitinyl-[acceptor protein]-L-lysine.</text>
        <dbReference type="EC" id="2.3.2.27"/>
    </reaction>
</comment>
<keyword evidence="6" id="KW-1035">Host cytoplasm</keyword>
<dbReference type="GO" id="GO:0061630">
    <property type="term" value="F:ubiquitin protein ligase activity"/>
    <property type="evidence" value="ECO:0007669"/>
    <property type="project" value="UniProtKB-EC"/>
</dbReference>
<dbReference type="Pfam" id="PF20178">
    <property type="entry name" value="ToxA_N"/>
    <property type="match status" value="2"/>
</dbReference>
<dbReference type="Gene3D" id="1.20.58.360">
    <property type="entry name" value="Shigella T3SS effector IpaH defines"/>
    <property type="match status" value="1"/>
</dbReference>
<feature type="active site" description="Glycyl thioester intermediate" evidence="6">
    <location>
        <position position="1491"/>
    </location>
</feature>
<dbReference type="EMBL" id="AFOY02000023">
    <property type="protein sequence ID" value="EXF91498.1"/>
    <property type="molecule type" value="Genomic_DNA"/>
</dbReference>
<dbReference type="GO" id="GO:0016567">
    <property type="term" value="P:protein ubiquitination"/>
    <property type="evidence" value="ECO:0007669"/>
    <property type="project" value="InterPro"/>
</dbReference>
<evidence type="ECO:0000259" key="7">
    <source>
        <dbReference type="PROSITE" id="PS52053"/>
    </source>
</evidence>
<evidence type="ECO:0000256" key="4">
    <source>
        <dbReference type="ARBA" id="ARBA00022737"/>
    </source>
</evidence>
<accession>A0A010SJV1</accession>
<organism evidence="8 9">
    <name type="scientific">Pseudomonas fluorescens HK44</name>
    <dbReference type="NCBI Taxonomy" id="1042209"/>
    <lineage>
        <taxon>Bacteria</taxon>
        <taxon>Pseudomonadati</taxon>
        <taxon>Pseudomonadota</taxon>
        <taxon>Gammaproteobacteria</taxon>
        <taxon>Pseudomonadales</taxon>
        <taxon>Pseudomonadaceae</taxon>
        <taxon>Pseudomonas</taxon>
    </lineage>
</organism>
<evidence type="ECO:0000256" key="3">
    <source>
        <dbReference type="ARBA" id="ARBA00022614"/>
    </source>
</evidence>
<dbReference type="PROSITE" id="PS51450">
    <property type="entry name" value="LRR"/>
    <property type="match status" value="2"/>
</dbReference>
<dbReference type="GO" id="GO:0005737">
    <property type="term" value="C:cytoplasm"/>
    <property type="evidence" value="ECO:0007669"/>
    <property type="project" value="TreeGrafter"/>
</dbReference>
<dbReference type="PROSITE" id="PS52053">
    <property type="entry name" value="NEL"/>
    <property type="match status" value="1"/>
</dbReference>
<proteinExistence type="inferred from homology"/>
<dbReference type="PANTHER" id="PTHR48051:SF1">
    <property type="entry name" value="RAS SUPPRESSOR PROTEIN 1"/>
    <property type="match status" value="1"/>
</dbReference>
<keyword evidence="6" id="KW-0832">Ubl conjugation</keyword>
<dbReference type="HOGENOM" id="CLU_000909_0_0_6"/>
<comment type="similarity">
    <text evidence="6">Belongs to the LRR-containing bacterial E3 ligase family.</text>
</comment>
<keyword evidence="3" id="KW-0433">Leucine-rich repeat</keyword>
<dbReference type="InterPro" id="IPR001611">
    <property type="entry name" value="Leu-rich_rpt"/>
</dbReference>
<evidence type="ECO:0000256" key="5">
    <source>
        <dbReference type="ARBA" id="ARBA00023026"/>
    </source>
</evidence>
<keyword evidence="6" id="KW-0964">Secreted</keyword>
<dbReference type="EC" id="2.3.2.27" evidence="2"/>
<evidence type="ECO:0000256" key="2">
    <source>
        <dbReference type="ARBA" id="ARBA00012483"/>
    </source>
</evidence>